<dbReference type="Gene3D" id="1.20.1600.10">
    <property type="entry name" value="Outer membrane efflux proteins (OEP)"/>
    <property type="match status" value="1"/>
</dbReference>
<dbReference type="RefSeq" id="WP_194700269.1">
    <property type="nucleotide sequence ID" value="NZ_JADKNH010000001.1"/>
</dbReference>
<accession>A0ABR9ZNJ8</accession>
<reference evidence="1 2" key="1">
    <citation type="submission" date="2020-11" db="EMBL/GenBank/DDBJ databases">
        <title>Fusibacter basophilias sp. nov.</title>
        <authorList>
            <person name="Qiu D."/>
        </authorList>
    </citation>
    <scope>NUCLEOTIDE SEQUENCE [LARGE SCALE GENOMIC DNA]</scope>
    <source>
        <strain evidence="1 2">Q10-2</strain>
    </source>
</reference>
<organism evidence="1 2">
    <name type="scientific">Fusibacter ferrireducens</name>
    <dbReference type="NCBI Taxonomy" id="2785058"/>
    <lineage>
        <taxon>Bacteria</taxon>
        <taxon>Bacillati</taxon>
        <taxon>Bacillota</taxon>
        <taxon>Clostridia</taxon>
        <taxon>Eubacteriales</taxon>
        <taxon>Eubacteriales Family XII. Incertae Sedis</taxon>
        <taxon>Fusibacter</taxon>
    </lineage>
</organism>
<keyword evidence="2" id="KW-1185">Reference proteome</keyword>
<name>A0ABR9ZNJ8_9FIRM</name>
<sequence length="672" mass="76282">MLFKKILILVLVITLLMPQFVMDYTSKSMDMKAAISLAQQNSDAINLVKLDLIKKGVERRQAVEGLQDIREKETTVRFSLLFDISFPEKHAMPKEIELIMKLPKIDNDIQKLNHQYQFEVQKLEFEVKSAFLNILEKEAVQKFEIDKQKDLETTYQRLFKSYLAGKTKKEDLDLIKASLDKSKDTLTKATLDFETSKEKFSKIIGIDVTRGYTFKKELIEVPLTRADLDNLIQFGLSKDYQVYVATQDRKLSEKEVREVYDIYKNYYGSKVNILSSELNKSKIDYAALFQKYEQMLQNIDAKWQKVYVINLLFFKIKIPMRWFQGEYTALRYFENEKYPLIVALGERDKKRVAESAMIALTTQKIKDSYDAVKQMDLVIQQSAETIALATASYDQLKKDNLAGLVAFAEVQQAKDTLKELELAQFLSRISLSKFIAALDFNTSGGVADLVSSADFATGNYDSGVSNVEHASGGSDPIWYIETPFTSLKFIFGVNVSTDLQVTHYRLFDANGLPVGGMTPISETIEHLPLTFESSSELSVVLYTKDLPKYRAKIEGEGYQGVLKLESIETHPKDLKSPIGTFQLIQLDLLRSSLTIKIDDQVGYDHFRVVNADGTELHGAIEKGAALEDLTLVLTDVTQYQVELLLGEESVVQLKLVPETTPVQQGVLITIEK</sequence>
<evidence type="ECO:0000313" key="2">
    <source>
        <dbReference type="Proteomes" id="UP000614200"/>
    </source>
</evidence>
<dbReference type="Proteomes" id="UP000614200">
    <property type="component" value="Unassembled WGS sequence"/>
</dbReference>
<protein>
    <submittedName>
        <fullName evidence="1">TolC family protein</fullName>
    </submittedName>
</protein>
<dbReference type="EMBL" id="JADKNH010000001">
    <property type="protein sequence ID" value="MBF4692045.1"/>
    <property type="molecule type" value="Genomic_DNA"/>
</dbReference>
<gene>
    <name evidence="1" type="ORF">ISU02_02895</name>
</gene>
<proteinExistence type="predicted"/>
<dbReference type="SUPFAM" id="SSF56954">
    <property type="entry name" value="Outer membrane efflux proteins (OEP)"/>
    <property type="match status" value="1"/>
</dbReference>
<comment type="caution">
    <text evidence="1">The sequence shown here is derived from an EMBL/GenBank/DDBJ whole genome shotgun (WGS) entry which is preliminary data.</text>
</comment>
<evidence type="ECO:0000313" key="1">
    <source>
        <dbReference type="EMBL" id="MBF4692045.1"/>
    </source>
</evidence>